<organism evidence="2 3">
    <name type="scientific">Colletotrichum shisoi</name>
    <dbReference type="NCBI Taxonomy" id="2078593"/>
    <lineage>
        <taxon>Eukaryota</taxon>
        <taxon>Fungi</taxon>
        <taxon>Dikarya</taxon>
        <taxon>Ascomycota</taxon>
        <taxon>Pezizomycotina</taxon>
        <taxon>Sordariomycetes</taxon>
        <taxon>Hypocreomycetidae</taxon>
        <taxon>Glomerellales</taxon>
        <taxon>Glomerellaceae</taxon>
        <taxon>Colletotrichum</taxon>
        <taxon>Colletotrichum destructivum species complex</taxon>
    </lineage>
</organism>
<accession>A0A5Q4BPQ0</accession>
<feature type="chain" id="PRO_5024966030" evidence="1">
    <location>
        <begin position="21"/>
        <end position="154"/>
    </location>
</feature>
<dbReference type="EMBL" id="PUHP01000655">
    <property type="protein sequence ID" value="TQN68666.1"/>
    <property type="molecule type" value="Genomic_DNA"/>
</dbReference>
<dbReference type="AlphaFoldDB" id="A0A5Q4BPQ0"/>
<evidence type="ECO:0000256" key="1">
    <source>
        <dbReference type="SAM" id="SignalP"/>
    </source>
</evidence>
<reference evidence="2 3" key="1">
    <citation type="journal article" date="2019" name="Sci. Rep.">
        <title>Colletotrichum shisoi sp. nov., an anthracnose pathogen of Perilla frutescens in Japan: molecular phylogenetic, morphological and genomic evidence.</title>
        <authorList>
            <person name="Gan P."/>
            <person name="Tsushima A."/>
            <person name="Hiroyama R."/>
            <person name="Narusaka M."/>
            <person name="Takano Y."/>
            <person name="Narusaka Y."/>
            <person name="Kawaradani M."/>
            <person name="Damm U."/>
            <person name="Shirasu K."/>
        </authorList>
    </citation>
    <scope>NUCLEOTIDE SEQUENCE [LARGE SCALE GENOMIC DNA]</scope>
    <source>
        <strain evidence="2 3">PG-2018a</strain>
    </source>
</reference>
<name>A0A5Q4BPQ0_9PEZI</name>
<sequence length="154" mass="16031">MRFHTVVVPVLAVFAAAVAAAASGPGAGITNALEARADDCGTNGVAGGQCAEAFEQGDCSGPRVNFIKPDCSQTCIKVAERRVSSLRVSGDGNVGSAVTCYMYSDDNCNAEVRRSSAVSQSWQRQCLKAEGQDVKSWKCLKGCWESTGSPTATS</sequence>
<protein>
    <submittedName>
        <fullName evidence="2">Uncharacterized protein</fullName>
    </submittedName>
</protein>
<dbReference type="Proteomes" id="UP000326340">
    <property type="component" value="Unassembled WGS sequence"/>
</dbReference>
<comment type="caution">
    <text evidence="2">The sequence shown here is derived from an EMBL/GenBank/DDBJ whole genome shotgun (WGS) entry which is preliminary data.</text>
</comment>
<dbReference type="OrthoDB" id="2986332at2759"/>
<proteinExistence type="predicted"/>
<feature type="signal peptide" evidence="1">
    <location>
        <begin position="1"/>
        <end position="20"/>
    </location>
</feature>
<keyword evidence="3" id="KW-1185">Reference proteome</keyword>
<feature type="non-terminal residue" evidence="2">
    <location>
        <position position="154"/>
    </location>
</feature>
<gene>
    <name evidence="2" type="ORF">CSHISOI_06830</name>
</gene>
<keyword evidence="1" id="KW-0732">Signal</keyword>
<evidence type="ECO:0000313" key="2">
    <source>
        <dbReference type="EMBL" id="TQN68666.1"/>
    </source>
</evidence>
<evidence type="ECO:0000313" key="3">
    <source>
        <dbReference type="Proteomes" id="UP000326340"/>
    </source>
</evidence>